<accession>A0A8H3X544</accession>
<feature type="region of interest" description="Disordered" evidence="1">
    <location>
        <begin position="1"/>
        <end position="52"/>
    </location>
</feature>
<gene>
    <name evidence="2" type="ORF">F8M41_007874</name>
</gene>
<sequence>MWRNVFNGANPKVEPMSNVRDPNDNHPRDVNLPWNENPLANPKLLNNSQQNDPYPQALQLLQMIANALVQNHQYCLKPKILVSNQ</sequence>
<reference evidence="2 3" key="1">
    <citation type="journal article" date="2019" name="Environ. Microbiol.">
        <title>At the nexus of three kingdoms: the genome of the mycorrhizal fungus Gigaspora margarita provides insights into plant, endobacterial and fungal interactions.</title>
        <authorList>
            <person name="Venice F."/>
            <person name="Ghignone S."/>
            <person name="Salvioli di Fossalunga A."/>
            <person name="Amselem J."/>
            <person name="Novero M."/>
            <person name="Xianan X."/>
            <person name="Sedzielewska Toro K."/>
            <person name="Morin E."/>
            <person name="Lipzen A."/>
            <person name="Grigoriev I.V."/>
            <person name="Henrissat B."/>
            <person name="Martin F.M."/>
            <person name="Bonfante P."/>
        </authorList>
    </citation>
    <scope>NUCLEOTIDE SEQUENCE [LARGE SCALE GENOMIC DNA]</scope>
    <source>
        <strain evidence="2 3">BEG34</strain>
    </source>
</reference>
<dbReference type="AlphaFoldDB" id="A0A8H3X544"/>
<keyword evidence="3" id="KW-1185">Reference proteome</keyword>
<dbReference type="Proteomes" id="UP000439903">
    <property type="component" value="Unassembled WGS sequence"/>
</dbReference>
<evidence type="ECO:0000256" key="1">
    <source>
        <dbReference type="SAM" id="MobiDB-lite"/>
    </source>
</evidence>
<protein>
    <submittedName>
        <fullName evidence="2">Uncharacterized protein</fullName>
    </submittedName>
</protein>
<organism evidence="2 3">
    <name type="scientific">Gigaspora margarita</name>
    <dbReference type="NCBI Taxonomy" id="4874"/>
    <lineage>
        <taxon>Eukaryota</taxon>
        <taxon>Fungi</taxon>
        <taxon>Fungi incertae sedis</taxon>
        <taxon>Mucoromycota</taxon>
        <taxon>Glomeromycotina</taxon>
        <taxon>Glomeromycetes</taxon>
        <taxon>Diversisporales</taxon>
        <taxon>Gigasporaceae</taxon>
        <taxon>Gigaspora</taxon>
    </lineage>
</organism>
<dbReference type="EMBL" id="WTPW01001808">
    <property type="protein sequence ID" value="KAF0412721.1"/>
    <property type="molecule type" value="Genomic_DNA"/>
</dbReference>
<name>A0A8H3X544_GIGMA</name>
<evidence type="ECO:0000313" key="2">
    <source>
        <dbReference type="EMBL" id="KAF0412721.1"/>
    </source>
</evidence>
<proteinExistence type="predicted"/>
<evidence type="ECO:0000313" key="3">
    <source>
        <dbReference type="Proteomes" id="UP000439903"/>
    </source>
</evidence>
<comment type="caution">
    <text evidence="2">The sequence shown here is derived from an EMBL/GenBank/DDBJ whole genome shotgun (WGS) entry which is preliminary data.</text>
</comment>